<dbReference type="PANTHER" id="PTHR28654:SF1">
    <property type="entry name" value="AXIN INTERACTOR, DORSALIZATION-ASSOCIATED PROTEIN"/>
    <property type="match status" value="1"/>
</dbReference>
<feature type="repeat" description="TPR" evidence="1">
    <location>
        <begin position="87"/>
        <end position="120"/>
    </location>
</feature>
<dbReference type="InterPro" id="IPR019734">
    <property type="entry name" value="TPR_rpt"/>
</dbReference>
<accession>A0A8C6SWJ4</accession>
<name>A0A8C6SWJ4_9GOBI</name>
<reference evidence="3" key="2">
    <citation type="submission" date="2025-09" db="UniProtKB">
        <authorList>
            <consortium name="Ensembl"/>
        </authorList>
    </citation>
    <scope>IDENTIFICATION</scope>
</reference>
<keyword evidence="1" id="KW-0802">TPR repeat</keyword>
<dbReference type="PROSITE" id="PS50293">
    <property type="entry name" value="TPR_REGION"/>
    <property type="match status" value="1"/>
</dbReference>
<protein>
    <submittedName>
        <fullName evidence="3">Si:dkey-12j5.1</fullName>
    </submittedName>
</protein>
<dbReference type="SMART" id="SM00028">
    <property type="entry name" value="TPR"/>
    <property type="match status" value="2"/>
</dbReference>
<dbReference type="CDD" id="cd24142">
    <property type="entry name" value="ACL4-like"/>
    <property type="match status" value="1"/>
</dbReference>
<dbReference type="Proteomes" id="UP000694523">
    <property type="component" value="Unplaced"/>
</dbReference>
<feature type="region of interest" description="Disordered" evidence="2">
    <location>
        <begin position="1"/>
        <end position="28"/>
    </location>
</feature>
<keyword evidence="4" id="KW-1185">Reference proteome</keyword>
<dbReference type="AlphaFoldDB" id="A0A8C6SWJ4"/>
<dbReference type="GO" id="GO:0048264">
    <property type="term" value="P:determination of ventral identity"/>
    <property type="evidence" value="ECO:0007669"/>
    <property type="project" value="TreeGrafter"/>
</dbReference>
<evidence type="ECO:0000256" key="2">
    <source>
        <dbReference type="SAM" id="MobiDB-lite"/>
    </source>
</evidence>
<evidence type="ECO:0000256" key="1">
    <source>
        <dbReference type="PROSITE-ProRule" id="PRU00339"/>
    </source>
</evidence>
<dbReference type="PROSITE" id="PS50005">
    <property type="entry name" value="TPR"/>
    <property type="match status" value="1"/>
</dbReference>
<proteinExistence type="predicted"/>
<evidence type="ECO:0000313" key="3">
    <source>
        <dbReference type="Ensembl" id="ENSNMLP00000011265.1"/>
    </source>
</evidence>
<dbReference type="PANTHER" id="PTHR28654">
    <property type="entry name" value="AXIN INTERACTOR, DORSALIZATION-ASSOCIATED PROTEIN"/>
    <property type="match status" value="1"/>
</dbReference>
<organism evidence="3 4">
    <name type="scientific">Neogobius melanostomus</name>
    <name type="common">round goby</name>
    <dbReference type="NCBI Taxonomy" id="47308"/>
    <lineage>
        <taxon>Eukaryota</taxon>
        <taxon>Metazoa</taxon>
        <taxon>Chordata</taxon>
        <taxon>Craniata</taxon>
        <taxon>Vertebrata</taxon>
        <taxon>Euteleostomi</taxon>
        <taxon>Actinopterygii</taxon>
        <taxon>Neopterygii</taxon>
        <taxon>Teleostei</taxon>
        <taxon>Neoteleostei</taxon>
        <taxon>Acanthomorphata</taxon>
        <taxon>Gobiaria</taxon>
        <taxon>Gobiiformes</taxon>
        <taxon>Gobioidei</taxon>
        <taxon>Gobiidae</taxon>
        <taxon>Benthophilinae</taxon>
        <taxon>Neogobiini</taxon>
        <taxon>Neogobius</taxon>
    </lineage>
</organism>
<sequence>MGGQAKSKKKNKPKKKENRPNGDPGMVALSPQERMKVRMHIKAKKQTSEKYSVQQLLEKTEEYMDSFDFEMATLFCQRALDLEATNLQALDMLGHIYSELGDTHKAKEIFQRAVELSPDVGHRKYMSLGQIHTGQEAVDCYLKGIQILLSTLEKQAQTTGPLGASAFPEDDPDLPSEKDVSVAYCSMAEIYLTDLCMEEGAADKCKEFVERALQYHHDNPEALQLMASYLFSVERNQEGKEYLLKSVAGWLPSQKAASASEEDLQNTEIPPYETRITTTKLLIEAEEYETAVDVLEGLLEEDDEVVQVWYLSGWVCFLQLERAKELQQREAREPSEEEREEGKALTEAARSYLTNAKKLYNKLRCDDKPMLEHVEQLLGDLGGRWRRRRRCLRKTSIHAAMMEMTRCPNGTLSTPHPFPPHPTRDYFALLLYCKSSRVCAVSKVPFPAIIYSHSFVRAEIWMQRVTLKAVVDSIVCSVLWKQVHSRVALALICLKDVDGRN</sequence>
<dbReference type="GO" id="GO:0035091">
    <property type="term" value="F:phosphatidylinositol binding"/>
    <property type="evidence" value="ECO:0007669"/>
    <property type="project" value="TreeGrafter"/>
</dbReference>
<dbReference type="Pfam" id="PF13181">
    <property type="entry name" value="TPR_8"/>
    <property type="match status" value="1"/>
</dbReference>
<dbReference type="SUPFAM" id="SSF48452">
    <property type="entry name" value="TPR-like"/>
    <property type="match status" value="1"/>
</dbReference>
<dbReference type="Gene3D" id="1.25.40.10">
    <property type="entry name" value="Tetratricopeptide repeat domain"/>
    <property type="match status" value="2"/>
</dbReference>
<feature type="compositionally biased region" description="Basic residues" evidence="2">
    <location>
        <begin position="1"/>
        <end position="17"/>
    </location>
</feature>
<reference evidence="3" key="1">
    <citation type="submission" date="2025-08" db="UniProtKB">
        <authorList>
            <consortium name="Ensembl"/>
        </authorList>
    </citation>
    <scope>IDENTIFICATION</scope>
</reference>
<dbReference type="Ensembl" id="ENSNMLT00000012745.1">
    <property type="protein sequence ID" value="ENSNMLP00000011265.1"/>
    <property type="gene ID" value="ENSNMLG00000007730.1"/>
</dbReference>
<dbReference type="GO" id="GO:0016020">
    <property type="term" value="C:membrane"/>
    <property type="evidence" value="ECO:0007669"/>
    <property type="project" value="TreeGrafter"/>
</dbReference>
<evidence type="ECO:0000313" key="4">
    <source>
        <dbReference type="Proteomes" id="UP000694523"/>
    </source>
</evidence>
<dbReference type="InterPro" id="IPR011990">
    <property type="entry name" value="TPR-like_helical_dom_sf"/>
</dbReference>